<organism evidence="2 3">
    <name type="scientific">Vigna angularis var. angularis</name>
    <dbReference type="NCBI Taxonomy" id="157739"/>
    <lineage>
        <taxon>Eukaryota</taxon>
        <taxon>Viridiplantae</taxon>
        <taxon>Streptophyta</taxon>
        <taxon>Embryophyta</taxon>
        <taxon>Tracheophyta</taxon>
        <taxon>Spermatophyta</taxon>
        <taxon>Magnoliopsida</taxon>
        <taxon>eudicotyledons</taxon>
        <taxon>Gunneridae</taxon>
        <taxon>Pentapetalae</taxon>
        <taxon>rosids</taxon>
        <taxon>fabids</taxon>
        <taxon>Fabales</taxon>
        <taxon>Fabaceae</taxon>
        <taxon>Papilionoideae</taxon>
        <taxon>50 kb inversion clade</taxon>
        <taxon>NPAAA clade</taxon>
        <taxon>indigoferoid/millettioid clade</taxon>
        <taxon>Phaseoleae</taxon>
        <taxon>Vigna</taxon>
    </lineage>
</organism>
<proteinExistence type="predicted"/>
<dbReference type="EMBL" id="AP015044">
    <property type="protein sequence ID" value="BAU02706.1"/>
    <property type="molecule type" value="Genomic_DNA"/>
</dbReference>
<accession>A0A0S3TC25</accession>
<reference evidence="2 3" key="1">
    <citation type="journal article" date="2015" name="Sci. Rep.">
        <title>The power of single molecule real-time sequencing technology in the de novo assembly of a eukaryotic genome.</title>
        <authorList>
            <person name="Sakai H."/>
            <person name="Naito K."/>
            <person name="Ogiso-Tanaka E."/>
            <person name="Takahashi Y."/>
            <person name="Iseki K."/>
            <person name="Muto C."/>
            <person name="Satou K."/>
            <person name="Teruya K."/>
            <person name="Shiroma A."/>
            <person name="Shimoji M."/>
            <person name="Hirano T."/>
            <person name="Itoh T."/>
            <person name="Kaga A."/>
            <person name="Tomooka N."/>
        </authorList>
    </citation>
    <scope>NUCLEOTIDE SEQUENCE [LARGE SCALE GENOMIC DNA]</scope>
    <source>
        <strain evidence="3">cv. Shumari</strain>
    </source>
</reference>
<dbReference type="PANTHER" id="PTHR46929:SF4">
    <property type="entry name" value="MYB_SANT-LIKE DOMAIN-CONTAINING PROTEIN"/>
    <property type="match status" value="1"/>
</dbReference>
<evidence type="ECO:0008006" key="4">
    <source>
        <dbReference type="Google" id="ProtNLM"/>
    </source>
</evidence>
<dbReference type="AlphaFoldDB" id="A0A0S3TC25"/>
<keyword evidence="3" id="KW-1185">Reference proteome</keyword>
<protein>
    <recommendedName>
        <fullName evidence="4">Myb/SANT-like domain-containing protein</fullName>
    </recommendedName>
</protein>
<evidence type="ECO:0000256" key="1">
    <source>
        <dbReference type="SAM" id="MobiDB-lite"/>
    </source>
</evidence>
<evidence type="ECO:0000313" key="2">
    <source>
        <dbReference type="EMBL" id="BAU02706.1"/>
    </source>
</evidence>
<dbReference type="OrthoDB" id="1434562at2759"/>
<evidence type="ECO:0000313" key="3">
    <source>
        <dbReference type="Proteomes" id="UP000291084"/>
    </source>
</evidence>
<dbReference type="PANTHER" id="PTHR46929">
    <property type="entry name" value="EXPRESSED PROTEIN"/>
    <property type="match status" value="1"/>
</dbReference>
<dbReference type="Proteomes" id="UP000291084">
    <property type="component" value="Chromosome 11"/>
</dbReference>
<gene>
    <name evidence="2" type="primary">Vigan.11G227200</name>
    <name evidence="2" type="ORF">VIGAN_11227200</name>
</gene>
<sequence>MSKIVKKVLKDRWREVHDLFAGLSGFSWNALSMRFEAEDEVWADLIKSRSSATKGRVNTIRHYDLMVELWAADRATVSGVQTARQAHRQRVGPCVQVDLNQNMEYIPKEPIYPGYRDPTPPSPPPFMDEYSLGHTQFVPSESGGTSSSRGSKRKTPMIDVIDA</sequence>
<name>A0A0S3TC25_PHAAN</name>
<feature type="region of interest" description="Disordered" evidence="1">
    <location>
        <begin position="110"/>
        <end position="163"/>
    </location>
</feature>